<feature type="region of interest" description="Disordered" evidence="1">
    <location>
        <begin position="1"/>
        <end position="27"/>
    </location>
</feature>
<name>A0A8K0DLA3_IGNLU</name>
<comment type="caution">
    <text evidence="2">The sequence shown here is derived from an EMBL/GenBank/DDBJ whole genome shotgun (WGS) entry which is preliminary data.</text>
</comment>
<proteinExistence type="predicted"/>
<keyword evidence="3" id="KW-1185">Reference proteome</keyword>
<evidence type="ECO:0000313" key="2">
    <source>
        <dbReference type="EMBL" id="KAF2906139.1"/>
    </source>
</evidence>
<dbReference type="OrthoDB" id="2436667at2759"/>
<reference evidence="2" key="1">
    <citation type="submission" date="2019-08" db="EMBL/GenBank/DDBJ databases">
        <title>The genome of the North American firefly Photinus pyralis.</title>
        <authorList>
            <consortium name="Photinus pyralis genome working group"/>
            <person name="Fallon T.R."/>
            <person name="Sander Lower S.E."/>
            <person name="Weng J.-K."/>
        </authorList>
    </citation>
    <scope>NUCLEOTIDE SEQUENCE</scope>
    <source>
        <strain evidence="2">TRF0915ILg1</strain>
        <tissue evidence="2">Whole body</tissue>
    </source>
</reference>
<dbReference type="Proteomes" id="UP000801492">
    <property type="component" value="Unassembled WGS sequence"/>
</dbReference>
<protein>
    <submittedName>
        <fullName evidence="2">Uncharacterized protein</fullName>
    </submittedName>
</protein>
<dbReference type="AlphaFoldDB" id="A0A8K0DLA3"/>
<evidence type="ECO:0000313" key="3">
    <source>
        <dbReference type="Proteomes" id="UP000801492"/>
    </source>
</evidence>
<evidence type="ECO:0000256" key="1">
    <source>
        <dbReference type="SAM" id="MobiDB-lite"/>
    </source>
</evidence>
<sequence>MAPTAAEKAEKVGSKTPKVSKKKFGKSRNYDLGNGVCQKVASTKKPVKPLTVGKSIGGKKNGGTLRNYYATQDKIKKYPAIST</sequence>
<gene>
    <name evidence="2" type="ORF">ILUMI_00031</name>
</gene>
<accession>A0A8K0DLA3</accession>
<organism evidence="2 3">
    <name type="scientific">Ignelater luminosus</name>
    <name type="common">Cucubano</name>
    <name type="synonym">Pyrophorus luminosus</name>
    <dbReference type="NCBI Taxonomy" id="2038154"/>
    <lineage>
        <taxon>Eukaryota</taxon>
        <taxon>Metazoa</taxon>
        <taxon>Ecdysozoa</taxon>
        <taxon>Arthropoda</taxon>
        <taxon>Hexapoda</taxon>
        <taxon>Insecta</taxon>
        <taxon>Pterygota</taxon>
        <taxon>Neoptera</taxon>
        <taxon>Endopterygota</taxon>
        <taxon>Coleoptera</taxon>
        <taxon>Polyphaga</taxon>
        <taxon>Elateriformia</taxon>
        <taxon>Elateroidea</taxon>
        <taxon>Elateridae</taxon>
        <taxon>Agrypninae</taxon>
        <taxon>Pyrophorini</taxon>
        <taxon>Ignelater</taxon>
    </lineage>
</organism>
<dbReference type="EMBL" id="VTPC01000012">
    <property type="protein sequence ID" value="KAF2906139.1"/>
    <property type="molecule type" value="Genomic_DNA"/>
</dbReference>